<protein>
    <submittedName>
        <fullName evidence="2">Uncharacterized protein</fullName>
    </submittedName>
</protein>
<proteinExistence type="predicted"/>
<keyword evidence="1" id="KW-0472">Membrane</keyword>
<feature type="transmembrane region" description="Helical" evidence="1">
    <location>
        <begin position="21"/>
        <end position="41"/>
    </location>
</feature>
<reference evidence="2 3" key="1">
    <citation type="submission" date="2021-06" db="EMBL/GenBank/DDBJ databases">
        <title>Complete genome of Haloferula helveola possessing various polysaccharide degrading enzymes.</title>
        <authorList>
            <person name="Takami H."/>
            <person name="Huang C."/>
            <person name="Hamasaki K."/>
        </authorList>
    </citation>
    <scope>NUCLEOTIDE SEQUENCE [LARGE SCALE GENOMIC DNA]</scope>
    <source>
        <strain evidence="2 3">CN-1</strain>
    </source>
</reference>
<gene>
    <name evidence="2" type="ORF">HAHE_00960</name>
</gene>
<sequence length="245" mass="26841">MRVSHDQASATLTIMTLPDRIIRTLSAVPLGALLAMGWLTAQESPSATYRITSFGTGEAAEHRYSNTPGGDAVEVFRAHVSNPVKAKLREGEFLDFFEEGGEEPVFSLSVPAGNRSDLLVLLIEEEGKVKPVLLDLKELRLEPGGQFVYNLLSVPVAVQCGEKSRPVFVRPGKSASIPPPKEDKVVQSVFYEGSEGKPVEFSSSLYFKDEGARHLLFCHGKAGDKRPKLTPVAIYQQQEEKNDGR</sequence>
<keyword evidence="1" id="KW-0812">Transmembrane</keyword>
<evidence type="ECO:0000313" key="2">
    <source>
        <dbReference type="EMBL" id="BCX46188.1"/>
    </source>
</evidence>
<evidence type="ECO:0000313" key="3">
    <source>
        <dbReference type="Proteomes" id="UP001374893"/>
    </source>
</evidence>
<organism evidence="2 3">
    <name type="scientific">Haloferula helveola</name>
    <dbReference type="NCBI Taxonomy" id="490095"/>
    <lineage>
        <taxon>Bacteria</taxon>
        <taxon>Pseudomonadati</taxon>
        <taxon>Verrucomicrobiota</taxon>
        <taxon>Verrucomicrobiia</taxon>
        <taxon>Verrucomicrobiales</taxon>
        <taxon>Verrucomicrobiaceae</taxon>
        <taxon>Haloferula</taxon>
    </lineage>
</organism>
<dbReference type="Proteomes" id="UP001374893">
    <property type="component" value="Chromosome"/>
</dbReference>
<dbReference type="EMBL" id="AP024702">
    <property type="protein sequence ID" value="BCX46188.1"/>
    <property type="molecule type" value="Genomic_DNA"/>
</dbReference>
<accession>A0ABM7RGH0</accession>
<name>A0ABM7RGH0_9BACT</name>
<keyword evidence="3" id="KW-1185">Reference proteome</keyword>
<keyword evidence="1" id="KW-1133">Transmembrane helix</keyword>
<evidence type="ECO:0000256" key="1">
    <source>
        <dbReference type="SAM" id="Phobius"/>
    </source>
</evidence>